<accession>A2HCY4</accession>
<dbReference type="Proteomes" id="UP000001542">
    <property type="component" value="Unassembled WGS sequence"/>
</dbReference>
<dbReference type="VEuPathDB" id="TrichDB:TVAG_559430"/>
<name>A2HCY4_TRIV3</name>
<dbReference type="EMBL" id="DS131469">
    <property type="protein sequence ID" value="EAX72733.1"/>
    <property type="molecule type" value="Genomic_DNA"/>
</dbReference>
<sequence length="199" mass="23468">LAEYTKTNTFDPNLLHITYRFIGDDKDYYLLRFHQKESYNNYLFPQRQKTDQTKFEQFYLLLELEWDDITWVSDSNPIPTFYELLQYWVENLGDTHFVDPSLEELSKSSLEFSQLVDDVSKSYISENSQQNNQNPNVEEEEINDEVTDFDNLISSPIKPNKPKIEIPKEDEEKKAEEDENGGGNVTEMSFEEFNGSDDE</sequence>
<evidence type="ECO:0000313" key="2">
    <source>
        <dbReference type="EMBL" id="EAX72733.1"/>
    </source>
</evidence>
<protein>
    <submittedName>
        <fullName evidence="2">Uncharacterized protein</fullName>
    </submittedName>
</protein>
<dbReference type="VEuPathDB" id="TrichDB:TVAGG3_0918820"/>
<proteinExistence type="predicted"/>
<feature type="non-terminal residue" evidence="2">
    <location>
        <position position="1"/>
    </location>
</feature>
<keyword evidence="3" id="KW-1185">Reference proteome</keyword>
<dbReference type="AlphaFoldDB" id="A2HCY4"/>
<reference evidence="2" key="1">
    <citation type="submission" date="2006-10" db="EMBL/GenBank/DDBJ databases">
        <authorList>
            <person name="Amadeo P."/>
            <person name="Zhao Q."/>
            <person name="Wortman J."/>
            <person name="Fraser-Liggett C."/>
            <person name="Carlton J."/>
        </authorList>
    </citation>
    <scope>NUCLEOTIDE SEQUENCE</scope>
    <source>
        <strain evidence="2">G3</strain>
    </source>
</reference>
<dbReference type="InParanoid" id="A2HCY4"/>
<organism evidence="2 3">
    <name type="scientific">Trichomonas vaginalis (strain ATCC PRA-98 / G3)</name>
    <dbReference type="NCBI Taxonomy" id="412133"/>
    <lineage>
        <taxon>Eukaryota</taxon>
        <taxon>Metamonada</taxon>
        <taxon>Parabasalia</taxon>
        <taxon>Trichomonadida</taxon>
        <taxon>Trichomonadidae</taxon>
        <taxon>Trichomonas</taxon>
    </lineage>
</organism>
<feature type="region of interest" description="Disordered" evidence="1">
    <location>
        <begin position="125"/>
        <end position="199"/>
    </location>
</feature>
<dbReference type="KEGG" id="tva:4730124"/>
<evidence type="ECO:0000313" key="3">
    <source>
        <dbReference type="Proteomes" id="UP000001542"/>
    </source>
</evidence>
<feature type="compositionally biased region" description="Basic and acidic residues" evidence="1">
    <location>
        <begin position="162"/>
        <end position="176"/>
    </location>
</feature>
<feature type="compositionally biased region" description="Low complexity" evidence="1">
    <location>
        <begin position="126"/>
        <end position="136"/>
    </location>
</feature>
<gene>
    <name evidence="2" type="ORF">TVAG_559430</name>
</gene>
<reference evidence="2" key="2">
    <citation type="journal article" date="2007" name="Science">
        <title>Draft genome sequence of the sexually transmitted pathogen Trichomonas vaginalis.</title>
        <authorList>
            <person name="Carlton J.M."/>
            <person name="Hirt R.P."/>
            <person name="Silva J.C."/>
            <person name="Delcher A.L."/>
            <person name="Schatz M."/>
            <person name="Zhao Q."/>
            <person name="Wortman J.R."/>
            <person name="Bidwell S.L."/>
            <person name="Alsmark U.C.M."/>
            <person name="Besteiro S."/>
            <person name="Sicheritz-Ponten T."/>
            <person name="Noel C.J."/>
            <person name="Dacks J.B."/>
            <person name="Foster P.G."/>
            <person name="Simillion C."/>
            <person name="Van de Peer Y."/>
            <person name="Miranda-Saavedra D."/>
            <person name="Barton G.J."/>
            <person name="Westrop G.D."/>
            <person name="Mueller S."/>
            <person name="Dessi D."/>
            <person name="Fiori P.L."/>
            <person name="Ren Q."/>
            <person name="Paulsen I."/>
            <person name="Zhang H."/>
            <person name="Bastida-Corcuera F.D."/>
            <person name="Simoes-Barbosa A."/>
            <person name="Brown M.T."/>
            <person name="Hayes R.D."/>
            <person name="Mukherjee M."/>
            <person name="Okumura C.Y."/>
            <person name="Schneider R."/>
            <person name="Smith A.J."/>
            <person name="Vanacova S."/>
            <person name="Villalvazo M."/>
            <person name="Haas B.J."/>
            <person name="Pertea M."/>
            <person name="Feldblyum T.V."/>
            <person name="Utterback T.R."/>
            <person name="Shu C.L."/>
            <person name="Osoegawa K."/>
            <person name="de Jong P.J."/>
            <person name="Hrdy I."/>
            <person name="Horvathova L."/>
            <person name="Zubacova Z."/>
            <person name="Dolezal P."/>
            <person name="Malik S.B."/>
            <person name="Logsdon J.M. Jr."/>
            <person name="Henze K."/>
            <person name="Gupta A."/>
            <person name="Wang C.C."/>
            <person name="Dunne R.L."/>
            <person name="Upcroft J.A."/>
            <person name="Upcroft P."/>
            <person name="White O."/>
            <person name="Salzberg S.L."/>
            <person name="Tang P."/>
            <person name="Chiu C.-H."/>
            <person name="Lee Y.-S."/>
            <person name="Embley T.M."/>
            <person name="Coombs G.H."/>
            <person name="Mottram J.C."/>
            <person name="Tachezy J."/>
            <person name="Fraser-Liggett C.M."/>
            <person name="Johnson P.J."/>
        </authorList>
    </citation>
    <scope>NUCLEOTIDE SEQUENCE [LARGE SCALE GENOMIC DNA]</scope>
    <source>
        <strain evidence="2">G3</strain>
    </source>
</reference>
<feature type="compositionally biased region" description="Acidic residues" evidence="1">
    <location>
        <begin position="137"/>
        <end position="148"/>
    </location>
</feature>
<evidence type="ECO:0000256" key="1">
    <source>
        <dbReference type="SAM" id="MobiDB-lite"/>
    </source>
</evidence>